<evidence type="ECO:0008006" key="8">
    <source>
        <dbReference type="Google" id="ProtNLM"/>
    </source>
</evidence>
<comment type="similarity">
    <text evidence="2">Belongs to the SAM hydrolase / SAM-dependent halogenase family.</text>
</comment>
<name>A0A0F5Y7H2_9CYAN</name>
<organism evidence="6 7">
    <name type="scientific">Limnoraphis robusta CS-951</name>
    <dbReference type="NCBI Taxonomy" id="1637645"/>
    <lineage>
        <taxon>Bacteria</taxon>
        <taxon>Bacillati</taxon>
        <taxon>Cyanobacteriota</taxon>
        <taxon>Cyanophyceae</taxon>
        <taxon>Oscillatoriophycideae</taxon>
        <taxon>Oscillatoriales</taxon>
        <taxon>Sirenicapillariaceae</taxon>
        <taxon>Limnoraphis</taxon>
    </lineage>
</organism>
<evidence type="ECO:0000256" key="3">
    <source>
        <dbReference type="SAM" id="MobiDB-lite"/>
    </source>
</evidence>
<gene>
    <name evidence="6" type="ORF">WN50_30150</name>
</gene>
<dbReference type="InterPro" id="IPR046469">
    <property type="entry name" value="SAM_HAT_N"/>
</dbReference>
<evidence type="ECO:0000259" key="4">
    <source>
        <dbReference type="Pfam" id="PF01887"/>
    </source>
</evidence>
<feature type="region of interest" description="Disordered" evidence="3">
    <location>
        <begin position="222"/>
        <end position="249"/>
    </location>
</feature>
<evidence type="ECO:0000256" key="2">
    <source>
        <dbReference type="ARBA" id="ARBA00024035"/>
    </source>
</evidence>
<dbReference type="Pfam" id="PF01887">
    <property type="entry name" value="SAM_HAT_N"/>
    <property type="match status" value="1"/>
</dbReference>
<dbReference type="PANTHER" id="PTHR35092">
    <property type="entry name" value="CHLORINASE MJ1651"/>
    <property type="match status" value="1"/>
</dbReference>
<dbReference type="InterPro" id="IPR023227">
    <property type="entry name" value="SAM_OH_AdoTrfase_C_sf"/>
</dbReference>
<dbReference type="InterPro" id="IPR023228">
    <property type="entry name" value="SAM_OH_AdoTrfase_N_sf"/>
</dbReference>
<feature type="domain" description="S-adenosyl-l-methionine hydroxide adenosyltransferase C-terminal" evidence="5">
    <location>
        <begin position="262"/>
        <end position="311"/>
    </location>
</feature>
<dbReference type="SUPFAM" id="SSF102522">
    <property type="entry name" value="Bacterial fluorinating enzyme, N-terminal domain"/>
    <property type="match status" value="1"/>
</dbReference>
<keyword evidence="1" id="KW-0949">S-adenosyl-L-methionine</keyword>
<feature type="domain" description="S-adenosyl-l-methionine hydroxide adenosyltransferase N-terminal" evidence="4">
    <location>
        <begin position="7"/>
        <end position="160"/>
    </location>
</feature>
<dbReference type="Gene3D" id="2.40.30.90">
    <property type="entry name" value="Bacterial fluorinating enzyme like"/>
    <property type="match status" value="1"/>
</dbReference>
<protein>
    <recommendedName>
        <fullName evidence="8">SAM-dependent chlorinase/fluorinase</fullName>
    </recommendedName>
</protein>
<dbReference type="RefSeq" id="WP_046282315.1">
    <property type="nucleotide sequence ID" value="NZ_LATL02000255.1"/>
</dbReference>
<evidence type="ECO:0000259" key="5">
    <source>
        <dbReference type="Pfam" id="PF20257"/>
    </source>
</evidence>
<dbReference type="Proteomes" id="UP000033607">
    <property type="component" value="Unassembled WGS sequence"/>
</dbReference>
<dbReference type="SUPFAM" id="SSF101852">
    <property type="entry name" value="Bacterial fluorinating enzyme, C-terminal domain"/>
    <property type="match status" value="2"/>
</dbReference>
<dbReference type="PATRIC" id="fig|1637645.4.peg.5097"/>
<feature type="domain" description="S-adenosyl-l-methionine hydroxide adenosyltransferase C-terminal" evidence="5">
    <location>
        <begin position="185"/>
        <end position="213"/>
    </location>
</feature>
<proteinExistence type="inferred from homology"/>
<dbReference type="PANTHER" id="PTHR35092:SF1">
    <property type="entry name" value="CHLORINASE MJ1651"/>
    <property type="match status" value="1"/>
</dbReference>
<reference evidence="6 7" key="1">
    <citation type="submission" date="2015-06" db="EMBL/GenBank/DDBJ databases">
        <title>Draft genome assembly of filamentous brackish cyanobacterium Limnoraphis robusta strain CS-951.</title>
        <authorList>
            <person name="Willis A."/>
            <person name="Parks M."/>
            <person name="Burford M.A."/>
        </authorList>
    </citation>
    <scope>NUCLEOTIDE SEQUENCE [LARGE SCALE GENOMIC DNA]</scope>
    <source>
        <strain evidence="6 7">CS-951</strain>
    </source>
</reference>
<evidence type="ECO:0000313" key="7">
    <source>
        <dbReference type="Proteomes" id="UP000033607"/>
    </source>
</evidence>
<dbReference type="InterPro" id="IPR002747">
    <property type="entry name" value="SAM_OH_AdoTrfase"/>
</dbReference>
<sequence>MFLSGIVTLLTDFGLSDVYVGVVKGVIAQINPELRVIDLTHDIPPQNIAAGRFCLMNAVPYFPPKTVHIAVVDPGVGTQRRAIAVQLPTGYLVGPDNGVLGGAMGAMLAQCQTPDEFTVVELSNPDYWRTPVPSTTFHGRDIFAAAGAYLASGVPLRELGHPVDPATLTDLILSESSFTEEGIEGCIQHIDHFGNLITNIPGHFIEGKTWFVAIGGLKEENTEESVQENLDKNKEKKKKKGKNNKDKIANKTASEIESLSQVSRIIPGGRTYEDVKPGNFVALVGSHGWVEIAANQANAQLILQLEWGSRVHVLLTDS</sequence>
<dbReference type="OrthoDB" id="9792195at2"/>
<dbReference type="EMBL" id="LATL02000255">
    <property type="protein sequence ID" value="KKD34577.1"/>
    <property type="molecule type" value="Genomic_DNA"/>
</dbReference>
<dbReference type="InterPro" id="IPR046470">
    <property type="entry name" value="SAM_HAT_C"/>
</dbReference>
<comment type="caution">
    <text evidence="6">The sequence shown here is derived from an EMBL/GenBank/DDBJ whole genome shotgun (WGS) entry which is preliminary data.</text>
</comment>
<dbReference type="PIRSF" id="PIRSF006779">
    <property type="entry name" value="UCP006779"/>
    <property type="match status" value="1"/>
</dbReference>
<evidence type="ECO:0000256" key="1">
    <source>
        <dbReference type="ARBA" id="ARBA00022691"/>
    </source>
</evidence>
<dbReference type="Pfam" id="PF20257">
    <property type="entry name" value="SAM_HAT_C"/>
    <property type="match status" value="2"/>
</dbReference>
<dbReference type="AlphaFoldDB" id="A0A0F5Y7H2"/>
<evidence type="ECO:0000313" key="6">
    <source>
        <dbReference type="EMBL" id="KKD34577.1"/>
    </source>
</evidence>
<dbReference type="Gene3D" id="3.40.50.10790">
    <property type="entry name" value="S-adenosyl-l-methionine hydroxide adenosyltransferase, N-terminal"/>
    <property type="match status" value="1"/>
</dbReference>
<accession>A0A0F5Y7H2</accession>